<accession>A0A5A7RD83</accession>
<keyword evidence="1" id="KW-0175">Coiled coil</keyword>
<dbReference type="EMBL" id="BKCP01011959">
    <property type="protein sequence ID" value="GER55559.1"/>
    <property type="molecule type" value="Genomic_DNA"/>
</dbReference>
<dbReference type="InterPro" id="IPR053052">
    <property type="entry name" value="Imprinting_Balance_Reg"/>
</dbReference>
<dbReference type="PROSITE" id="PS00636">
    <property type="entry name" value="DNAJ_1"/>
    <property type="match status" value="1"/>
</dbReference>
<dbReference type="Proteomes" id="UP000325081">
    <property type="component" value="Unassembled WGS sequence"/>
</dbReference>
<comment type="caution">
    <text evidence="4">The sequence shown here is derived from an EMBL/GenBank/DDBJ whole genome shotgun (WGS) entry which is preliminary data.</text>
</comment>
<evidence type="ECO:0000313" key="4">
    <source>
        <dbReference type="EMBL" id="GER55559.1"/>
    </source>
</evidence>
<dbReference type="OrthoDB" id="10250354at2759"/>
<dbReference type="InterPro" id="IPR036869">
    <property type="entry name" value="J_dom_sf"/>
</dbReference>
<evidence type="ECO:0000313" key="5">
    <source>
        <dbReference type="Proteomes" id="UP000325081"/>
    </source>
</evidence>
<feature type="coiled-coil region" evidence="1">
    <location>
        <begin position="283"/>
        <end position="321"/>
    </location>
</feature>
<dbReference type="AlphaFoldDB" id="A0A5A7RD83"/>
<evidence type="ECO:0000256" key="1">
    <source>
        <dbReference type="SAM" id="Coils"/>
    </source>
</evidence>
<dbReference type="PANTHER" id="PTHR45496:SF19">
    <property type="entry name" value="J DOMAIN-CONTAINING PROTEIN"/>
    <property type="match status" value="1"/>
</dbReference>
<dbReference type="Gene3D" id="1.10.287.110">
    <property type="entry name" value="DnaJ domain"/>
    <property type="match status" value="1"/>
</dbReference>
<dbReference type="Pfam" id="PF00226">
    <property type="entry name" value="DnaJ"/>
    <property type="match status" value="1"/>
</dbReference>
<evidence type="ECO:0000259" key="3">
    <source>
        <dbReference type="PROSITE" id="PS50076"/>
    </source>
</evidence>
<reference evidence="5" key="1">
    <citation type="journal article" date="2019" name="Curr. Biol.">
        <title>Genome Sequence of Striga asiatica Provides Insight into the Evolution of Plant Parasitism.</title>
        <authorList>
            <person name="Yoshida S."/>
            <person name="Kim S."/>
            <person name="Wafula E.K."/>
            <person name="Tanskanen J."/>
            <person name="Kim Y.M."/>
            <person name="Honaas L."/>
            <person name="Yang Z."/>
            <person name="Spallek T."/>
            <person name="Conn C.E."/>
            <person name="Ichihashi Y."/>
            <person name="Cheong K."/>
            <person name="Cui S."/>
            <person name="Der J.P."/>
            <person name="Gundlach H."/>
            <person name="Jiao Y."/>
            <person name="Hori C."/>
            <person name="Ishida J.K."/>
            <person name="Kasahara H."/>
            <person name="Kiba T."/>
            <person name="Kim M.S."/>
            <person name="Koo N."/>
            <person name="Laohavisit A."/>
            <person name="Lee Y.H."/>
            <person name="Lumba S."/>
            <person name="McCourt P."/>
            <person name="Mortimer J.C."/>
            <person name="Mutuku J.M."/>
            <person name="Nomura T."/>
            <person name="Sasaki-Sekimoto Y."/>
            <person name="Seto Y."/>
            <person name="Wang Y."/>
            <person name="Wakatake T."/>
            <person name="Sakakibara H."/>
            <person name="Demura T."/>
            <person name="Yamaguchi S."/>
            <person name="Yoneyama K."/>
            <person name="Manabe R.I."/>
            <person name="Nelson D.C."/>
            <person name="Schulman A.H."/>
            <person name="Timko M.P."/>
            <person name="dePamphilis C.W."/>
            <person name="Choi D."/>
            <person name="Shirasu K."/>
        </authorList>
    </citation>
    <scope>NUCLEOTIDE SEQUENCE [LARGE SCALE GENOMIC DNA]</scope>
    <source>
        <strain evidence="5">cv. UVA1</strain>
    </source>
</reference>
<dbReference type="InterPro" id="IPR001623">
    <property type="entry name" value="DnaJ_domain"/>
</dbReference>
<feature type="domain" description="J" evidence="3">
    <location>
        <begin position="75"/>
        <end position="141"/>
    </location>
</feature>
<protein>
    <submittedName>
        <fullName evidence="4">Chaperone DnaJ-domain superfamily protein</fullName>
    </submittedName>
</protein>
<sequence length="552" mass="61548">MEHPFFTAGSATRAEAIRWLTIAEKLLSARDLLGSRSFATRARDADPTLPFADEILAVVDTLLAGDRRIGNNQPDFYSILRLTPPQGGDADLVADQYRSLVLHLNPQRNRFPFADQAFRLVVDAWSVLSNPSSKALYDKELGFFNPHHQPDPFTAPLPAFQQNFIFPQQPPVHGGGSSSVAATQFAPPQQVQVQPPPQVGPFFGGPTRVPQNFMGLQSGTNIGFGSVPSHEPVNNPIASQGQENYSTFSGFFVDSSASRAKQEQLSDKIKLKQSQQDYPIAGNKSNQRVYENVQEDIDNVEQTVEENIENVEATMEEEDTENPPANNDLLTFWTACPYCYYMYEYPSIYVDCTMRCQNCQMAFQCVVIPSPPPVPDGQDAYFCCWGFIPFGFSIEEWQKNKIPPPKWNPRNSGPRVYIDDDEDVDIFADISSSSESESDIDWQYDSSQKGRTKSSYVKRKAAGRTPKRRSRKKAAVQDGANRKQPNRIAKSLGKLDLNVELSNEAEERAQSVNKDNEDDSTEGVGFFEGLDELFSNLPILNAVVDDKVVKAA</sequence>
<dbReference type="PROSITE" id="PS50076">
    <property type="entry name" value="DNAJ_2"/>
    <property type="match status" value="1"/>
</dbReference>
<gene>
    <name evidence="4" type="ORF">STAS_33234</name>
</gene>
<proteinExistence type="predicted"/>
<evidence type="ECO:0000256" key="2">
    <source>
        <dbReference type="SAM" id="MobiDB-lite"/>
    </source>
</evidence>
<keyword evidence="5" id="KW-1185">Reference proteome</keyword>
<dbReference type="PANTHER" id="PTHR45496">
    <property type="entry name" value="CHAPERONE DNAJ-DOMAIN SUPERFAMILY PROTEIN"/>
    <property type="match status" value="1"/>
</dbReference>
<name>A0A5A7RD83_STRAF</name>
<feature type="compositionally biased region" description="Basic residues" evidence="2">
    <location>
        <begin position="450"/>
        <end position="474"/>
    </location>
</feature>
<dbReference type="SMART" id="SM00271">
    <property type="entry name" value="DnaJ"/>
    <property type="match status" value="1"/>
</dbReference>
<dbReference type="InterPro" id="IPR018253">
    <property type="entry name" value="DnaJ_domain_CS"/>
</dbReference>
<dbReference type="CDD" id="cd06257">
    <property type="entry name" value="DnaJ"/>
    <property type="match status" value="1"/>
</dbReference>
<organism evidence="4 5">
    <name type="scientific">Striga asiatica</name>
    <name type="common">Asiatic witchweed</name>
    <name type="synonym">Buchnera asiatica</name>
    <dbReference type="NCBI Taxonomy" id="4170"/>
    <lineage>
        <taxon>Eukaryota</taxon>
        <taxon>Viridiplantae</taxon>
        <taxon>Streptophyta</taxon>
        <taxon>Embryophyta</taxon>
        <taxon>Tracheophyta</taxon>
        <taxon>Spermatophyta</taxon>
        <taxon>Magnoliopsida</taxon>
        <taxon>eudicotyledons</taxon>
        <taxon>Gunneridae</taxon>
        <taxon>Pentapetalae</taxon>
        <taxon>asterids</taxon>
        <taxon>lamiids</taxon>
        <taxon>Lamiales</taxon>
        <taxon>Orobanchaceae</taxon>
        <taxon>Buchnereae</taxon>
        <taxon>Striga</taxon>
    </lineage>
</organism>
<dbReference type="SUPFAM" id="SSF46565">
    <property type="entry name" value="Chaperone J-domain"/>
    <property type="match status" value="1"/>
</dbReference>
<feature type="region of interest" description="Disordered" evidence="2">
    <location>
        <begin position="438"/>
        <end position="485"/>
    </location>
</feature>